<evidence type="ECO:0000256" key="3">
    <source>
        <dbReference type="ARBA" id="ARBA00022989"/>
    </source>
</evidence>
<keyword evidence="9" id="KW-1185">Reference proteome</keyword>
<evidence type="ECO:0000256" key="1">
    <source>
        <dbReference type="ARBA" id="ARBA00004141"/>
    </source>
</evidence>
<dbReference type="AlphaFoldDB" id="A0A1I7SH52"/>
<feature type="transmembrane region" description="Helical" evidence="5">
    <location>
        <begin position="12"/>
        <end position="33"/>
    </location>
</feature>
<dbReference type="Proteomes" id="UP000659654">
    <property type="component" value="Unassembled WGS sequence"/>
</dbReference>
<dbReference type="SMR" id="A0A1I7SH52"/>
<dbReference type="GO" id="GO:0005886">
    <property type="term" value="C:plasma membrane"/>
    <property type="evidence" value="ECO:0007669"/>
    <property type="project" value="TreeGrafter"/>
</dbReference>
<dbReference type="PANTHER" id="PTHR10671">
    <property type="entry name" value="EPITHELIAL MEMBRANE PROTEIN-RELATED"/>
    <property type="match status" value="1"/>
</dbReference>
<reference evidence="7" key="2">
    <citation type="submission" date="2020-08" db="EMBL/GenBank/DDBJ databases">
        <authorList>
            <person name="Kikuchi T."/>
        </authorList>
    </citation>
    <scope>NUCLEOTIDE SEQUENCE</scope>
    <source>
        <strain evidence="6">Ka4C1</strain>
    </source>
</reference>
<proteinExistence type="predicted"/>
<dbReference type="InterPro" id="IPR050579">
    <property type="entry name" value="PMP-22/EMP/MP20-like"/>
</dbReference>
<reference evidence="10" key="1">
    <citation type="submission" date="2016-11" db="UniProtKB">
        <authorList>
            <consortium name="WormBaseParasite"/>
        </authorList>
    </citation>
    <scope>IDENTIFICATION</scope>
</reference>
<keyword evidence="4 5" id="KW-0472">Membrane</keyword>
<keyword evidence="3 5" id="KW-1133">Transmembrane helix</keyword>
<evidence type="ECO:0000256" key="5">
    <source>
        <dbReference type="SAM" id="Phobius"/>
    </source>
</evidence>
<evidence type="ECO:0000256" key="4">
    <source>
        <dbReference type="ARBA" id="ARBA00023136"/>
    </source>
</evidence>
<dbReference type="EMBL" id="CAJFDI010000005">
    <property type="protein sequence ID" value="CAD5230042.1"/>
    <property type="molecule type" value="Genomic_DNA"/>
</dbReference>
<evidence type="ECO:0000313" key="7">
    <source>
        <dbReference type="EMBL" id="CAG9120896.1"/>
    </source>
</evidence>
<name>A0A1I7SH52_BURXY</name>
<evidence type="ECO:0000256" key="2">
    <source>
        <dbReference type="ARBA" id="ARBA00022692"/>
    </source>
</evidence>
<evidence type="ECO:0000313" key="10">
    <source>
        <dbReference type="WBParaSite" id="BXY_1236700.1"/>
    </source>
</evidence>
<comment type="subcellular location">
    <subcellularLocation>
        <location evidence="1">Membrane</location>
        <topology evidence="1">Multi-pass membrane protein</topology>
    </subcellularLocation>
</comment>
<dbReference type="WBParaSite" id="BXY_1236700.1">
    <property type="protein sequence ID" value="BXY_1236700.1"/>
    <property type="gene ID" value="BXY_1236700"/>
</dbReference>
<feature type="transmembrane region" description="Helical" evidence="5">
    <location>
        <begin position="107"/>
        <end position="132"/>
    </location>
</feature>
<gene>
    <name evidence="6" type="ORF">BXYJ_LOCUS10789</name>
</gene>
<keyword evidence="2 5" id="KW-0812">Transmembrane</keyword>
<dbReference type="Gene3D" id="1.20.140.150">
    <property type="match status" value="1"/>
</dbReference>
<protein>
    <submittedName>
        <fullName evidence="6">(pine wood nematode) hypothetical protein</fullName>
    </submittedName>
</protein>
<dbReference type="EMBL" id="CAJFCV020000005">
    <property type="protein sequence ID" value="CAG9120896.1"/>
    <property type="molecule type" value="Genomic_DNA"/>
</dbReference>
<sequence length="183" mass="20553">MKHGRRCVVQTLSIILTSSAVLLLVFAMVSPHWHVGKRWFSALGFFCFVNKEHREVCRYMNEDLSNEGRLRSGLFNIFQGMEMSAILFGIISVVCGIVFTTCVRPTYFFMLSVFNLLAAVTSCVGIGTVFYFAGRWHHHDSSSPGGISFWMAITADVLFVFGAALGLATYKVEVKEKDKEVFQ</sequence>
<accession>A0A1I7SH52</accession>
<dbReference type="Proteomes" id="UP000582659">
    <property type="component" value="Unassembled WGS sequence"/>
</dbReference>
<feature type="transmembrane region" description="Helical" evidence="5">
    <location>
        <begin position="77"/>
        <end position="100"/>
    </location>
</feature>
<organism evidence="8 10">
    <name type="scientific">Bursaphelenchus xylophilus</name>
    <name type="common">Pinewood nematode worm</name>
    <name type="synonym">Aphelenchoides xylophilus</name>
    <dbReference type="NCBI Taxonomy" id="6326"/>
    <lineage>
        <taxon>Eukaryota</taxon>
        <taxon>Metazoa</taxon>
        <taxon>Ecdysozoa</taxon>
        <taxon>Nematoda</taxon>
        <taxon>Chromadorea</taxon>
        <taxon>Rhabditida</taxon>
        <taxon>Tylenchina</taxon>
        <taxon>Tylenchomorpha</taxon>
        <taxon>Aphelenchoidea</taxon>
        <taxon>Aphelenchoididae</taxon>
        <taxon>Bursaphelenchus</taxon>
    </lineage>
</organism>
<evidence type="ECO:0000313" key="6">
    <source>
        <dbReference type="EMBL" id="CAD5230042.1"/>
    </source>
</evidence>
<evidence type="ECO:0000313" key="9">
    <source>
        <dbReference type="Proteomes" id="UP000659654"/>
    </source>
</evidence>
<dbReference type="PANTHER" id="PTHR10671:SF108">
    <property type="entry name" value="CLAUDIN FAMILY PROTEIN-RELATED"/>
    <property type="match status" value="1"/>
</dbReference>
<dbReference type="Proteomes" id="UP000095284">
    <property type="component" value="Unplaced"/>
</dbReference>
<feature type="transmembrane region" description="Helical" evidence="5">
    <location>
        <begin position="147"/>
        <end position="170"/>
    </location>
</feature>
<evidence type="ECO:0000313" key="8">
    <source>
        <dbReference type="Proteomes" id="UP000095284"/>
    </source>
</evidence>